<feature type="compositionally biased region" description="Polar residues" evidence="1">
    <location>
        <begin position="1"/>
        <end position="14"/>
    </location>
</feature>
<proteinExistence type="predicted"/>
<dbReference type="KEGG" id="dzi:111276481"/>
<protein>
    <submittedName>
        <fullName evidence="3">Uncharacterized protein LOC111276481</fullName>
    </submittedName>
</protein>
<evidence type="ECO:0000313" key="3">
    <source>
        <dbReference type="RefSeq" id="XP_022717958.1"/>
    </source>
</evidence>
<organism evidence="2 3">
    <name type="scientific">Durio zibethinus</name>
    <name type="common">Durian</name>
    <dbReference type="NCBI Taxonomy" id="66656"/>
    <lineage>
        <taxon>Eukaryota</taxon>
        <taxon>Viridiplantae</taxon>
        <taxon>Streptophyta</taxon>
        <taxon>Embryophyta</taxon>
        <taxon>Tracheophyta</taxon>
        <taxon>Spermatophyta</taxon>
        <taxon>Magnoliopsida</taxon>
        <taxon>eudicotyledons</taxon>
        <taxon>Gunneridae</taxon>
        <taxon>Pentapetalae</taxon>
        <taxon>rosids</taxon>
        <taxon>malvids</taxon>
        <taxon>Malvales</taxon>
        <taxon>Malvaceae</taxon>
        <taxon>Helicteroideae</taxon>
        <taxon>Durio</taxon>
    </lineage>
</organism>
<keyword evidence="2" id="KW-1185">Reference proteome</keyword>
<dbReference type="GeneID" id="111276481"/>
<evidence type="ECO:0000256" key="1">
    <source>
        <dbReference type="SAM" id="MobiDB-lite"/>
    </source>
</evidence>
<accession>A0A6P5WQ27</accession>
<evidence type="ECO:0000313" key="2">
    <source>
        <dbReference type="Proteomes" id="UP000515121"/>
    </source>
</evidence>
<sequence>MSKPVTSLDSFSSTEGGGGFGLKRMRENHSFYSDDDIGCSSSHVGSGGSSNGEATSMGSSRLLKQPRLCEDNQSTRNQAHGESESRSTATISSLKRLQKHMITNTGDASATTIGICRLSRDQSR</sequence>
<gene>
    <name evidence="3" type="primary">LOC111276481</name>
</gene>
<name>A0A6P5WQ27_DURZI</name>
<dbReference type="OrthoDB" id="1002283at2759"/>
<dbReference type="AlphaFoldDB" id="A0A6P5WQ27"/>
<feature type="region of interest" description="Disordered" evidence="1">
    <location>
        <begin position="1"/>
        <end position="90"/>
    </location>
</feature>
<dbReference type="Proteomes" id="UP000515121">
    <property type="component" value="Unplaced"/>
</dbReference>
<reference evidence="3" key="1">
    <citation type="submission" date="2025-08" db="UniProtKB">
        <authorList>
            <consortium name="RefSeq"/>
        </authorList>
    </citation>
    <scope>IDENTIFICATION</scope>
    <source>
        <tissue evidence="3">Fruit stalk</tissue>
    </source>
</reference>
<dbReference type="RefSeq" id="XP_022717958.1">
    <property type="nucleotide sequence ID" value="XM_022862223.1"/>
</dbReference>